<dbReference type="EC" id="2.1.1.-" evidence="5"/>
<evidence type="ECO:0000313" key="9">
    <source>
        <dbReference type="Proteomes" id="UP001524435"/>
    </source>
</evidence>
<evidence type="ECO:0000256" key="1">
    <source>
        <dbReference type="ARBA" id="ARBA00006594"/>
    </source>
</evidence>
<evidence type="ECO:0000256" key="2">
    <source>
        <dbReference type="ARBA" id="ARBA00022603"/>
    </source>
</evidence>
<evidence type="ECO:0000259" key="7">
    <source>
        <dbReference type="Pfam" id="PF01555"/>
    </source>
</evidence>
<organism evidence="8 9">
    <name type="scientific">Massilicoli timonensis</name>
    <dbReference type="NCBI Taxonomy" id="2015901"/>
    <lineage>
        <taxon>Bacteria</taxon>
        <taxon>Bacillati</taxon>
        <taxon>Bacillota</taxon>
        <taxon>Erysipelotrichia</taxon>
        <taxon>Erysipelotrichales</taxon>
        <taxon>Erysipelotrichaceae</taxon>
        <taxon>Massilicoli</taxon>
    </lineage>
</organism>
<keyword evidence="2" id="KW-0489">Methyltransferase</keyword>
<keyword evidence="9" id="KW-1185">Reference proteome</keyword>
<dbReference type="EMBL" id="JANGCH010000018">
    <property type="protein sequence ID" value="MCQ5122544.1"/>
    <property type="molecule type" value="Genomic_DNA"/>
</dbReference>
<dbReference type="PANTHER" id="PTHR13370:SF24">
    <property type="entry name" value="TYPE III RESTRICTION-MODIFICATION ENZYME STYLTI MOD SUBUNIT"/>
    <property type="match status" value="1"/>
</dbReference>
<dbReference type="PRINTS" id="PR00508">
    <property type="entry name" value="S21N4MTFRASE"/>
</dbReference>
<dbReference type="RefSeq" id="WP_102268088.1">
    <property type="nucleotide sequence ID" value="NZ_CALVCM010000046.1"/>
</dbReference>
<keyword evidence="3" id="KW-0808">Transferase</keyword>
<gene>
    <name evidence="8" type="ORF">NE663_09770</name>
</gene>
<feature type="domain" description="DNA methylase N-4/N-6" evidence="7">
    <location>
        <begin position="60"/>
        <end position="278"/>
    </location>
</feature>
<dbReference type="InterPro" id="IPR029063">
    <property type="entry name" value="SAM-dependent_MTases_sf"/>
</dbReference>
<feature type="compositionally biased region" description="Basic residues" evidence="6">
    <location>
        <begin position="320"/>
        <end position="331"/>
    </location>
</feature>
<dbReference type="PANTHER" id="PTHR13370">
    <property type="entry name" value="RNA METHYLASE-RELATED"/>
    <property type="match status" value="1"/>
</dbReference>
<feature type="region of interest" description="Disordered" evidence="6">
    <location>
        <begin position="309"/>
        <end position="331"/>
    </location>
</feature>
<evidence type="ECO:0000256" key="6">
    <source>
        <dbReference type="SAM" id="MobiDB-lite"/>
    </source>
</evidence>
<dbReference type="SUPFAM" id="SSF53335">
    <property type="entry name" value="S-adenosyl-L-methionine-dependent methyltransferases"/>
    <property type="match status" value="1"/>
</dbReference>
<evidence type="ECO:0000256" key="4">
    <source>
        <dbReference type="ARBA" id="ARBA00022747"/>
    </source>
</evidence>
<accession>A0ABT1SMW3</accession>
<dbReference type="Pfam" id="PF01555">
    <property type="entry name" value="N6_N4_Mtase"/>
    <property type="match status" value="1"/>
</dbReference>
<reference evidence="8 9" key="1">
    <citation type="submission" date="2022-06" db="EMBL/GenBank/DDBJ databases">
        <title>Isolation of gut microbiota from human fecal samples.</title>
        <authorList>
            <person name="Pamer E.G."/>
            <person name="Barat B."/>
            <person name="Waligurski E."/>
            <person name="Medina S."/>
            <person name="Paddock L."/>
            <person name="Mostad J."/>
        </authorList>
    </citation>
    <scope>NUCLEOTIDE SEQUENCE [LARGE SCALE GENOMIC DNA]</scope>
    <source>
        <strain evidence="8 9">DFI.6.1</strain>
    </source>
</reference>
<evidence type="ECO:0000256" key="3">
    <source>
        <dbReference type="ARBA" id="ARBA00022679"/>
    </source>
</evidence>
<sequence>MTSEKTGRNKTINTSVKEGAIYLERCISVKEKQDSLDLVMDKTILGDSMQVCALLPENSVDLIIADPPYNLTKTFNGTTFSKKKAADYETYTREWISVVKPLLKESGSIYVCCDWESSLIIGKVLAEFFHVRNRITWQREKGRGAKANWKNGMEDIWYATNSDQFTFHLDAVKIRKKVIAPYRVDGKPKDWMESAEGNYRDTCPSNFWDDITIPFWSMAENTAHPTQKSEKLIAKIMLASSSEGDVVFDPFLGSGTTSVVAKKLGRHYVGVEQDLKYCIWSEQRLAMAENDPNIQGYVDGVFWERNSLPMQKSRSNASQSRKRNDKKSKKA</sequence>
<evidence type="ECO:0000313" key="8">
    <source>
        <dbReference type="EMBL" id="MCQ5122544.1"/>
    </source>
</evidence>
<proteinExistence type="inferred from homology"/>
<comment type="caution">
    <text evidence="8">The sequence shown here is derived from an EMBL/GenBank/DDBJ whole genome shotgun (WGS) entry which is preliminary data.</text>
</comment>
<name>A0ABT1SMW3_9FIRM</name>
<keyword evidence="4" id="KW-0680">Restriction system</keyword>
<dbReference type="PROSITE" id="PS00092">
    <property type="entry name" value="N6_MTASE"/>
    <property type="match status" value="1"/>
</dbReference>
<protein>
    <recommendedName>
        <fullName evidence="5">Methyltransferase</fullName>
        <ecNumber evidence="5">2.1.1.-</ecNumber>
    </recommendedName>
</protein>
<dbReference type="Proteomes" id="UP001524435">
    <property type="component" value="Unassembled WGS sequence"/>
</dbReference>
<comment type="similarity">
    <text evidence="1 5">Belongs to the N(4)/N(6)-methyltransferase family.</text>
</comment>
<feature type="compositionally biased region" description="Polar residues" evidence="6">
    <location>
        <begin position="309"/>
        <end position="319"/>
    </location>
</feature>
<evidence type="ECO:0000256" key="5">
    <source>
        <dbReference type="RuleBase" id="RU362026"/>
    </source>
</evidence>
<dbReference type="InterPro" id="IPR001091">
    <property type="entry name" value="RM_Methyltransferase"/>
</dbReference>
<dbReference type="Gene3D" id="3.40.50.150">
    <property type="entry name" value="Vaccinia Virus protein VP39"/>
    <property type="match status" value="1"/>
</dbReference>
<dbReference type="InterPro" id="IPR002052">
    <property type="entry name" value="DNA_methylase_N6_adenine_CS"/>
</dbReference>
<dbReference type="InterPro" id="IPR002941">
    <property type="entry name" value="DNA_methylase_N4/N6"/>
</dbReference>